<protein>
    <submittedName>
        <fullName evidence="2">PRiA4b ORF-3-like protein</fullName>
    </submittedName>
</protein>
<name>A0A450TG77_9GAMM</name>
<evidence type="ECO:0000313" key="3">
    <source>
        <dbReference type="EMBL" id="VFJ66281.1"/>
    </source>
</evidence>
<accession>A0A450TG77</accession>
<dbReference type="Gene3D" id="3.10.290.30">
    <property type="entry name" value="MM3350-like"/>
    <property type="match status" value="1"/>
</dbReference>
<dbReference type="SUPFAM" id="SSF159941">
    <property type="entry name" value="MM3350-like"/>
    <property type="match status" value="1"/>
</dbReference>
<dbReference type="AlphaFoldDB" id="A0A450TG77"/>
<feature type="domain" description="Plasmid pRiA4b Orf3-like" evidence="1">
    <location>
        <begin position="6"/>
        <end position="140"/>
    </location>
</feature>
<dbReference type="EMBL" id="CAADEZ010000407">
    <property type="protein sequence ID" value="VFJ66281.1"/>
    <property type="molecule type" value="Genomic_DNA"/>
</dbReference>
<dbReference type="EMBL" id="CAADFA010000416">
    <property type="protein sequence ID" value="VFJ66209.1"/>
    <property type="molecule type" value="Genomic_DNA"/>
</dbReference>
<organism evidence="2">
    <name type="scientific">Candidatus Kentrum sp. FM</name>
    <dbReference type="NCBI Taxonomy" id="2126340"/>
    <lineage>
        <taxon>Bacteria</taxon>
        <taxon>Pseudomonadati</taxon>
        <taxon>Pseudomonadota</taxon>
        <taxon>Gammaproteobacteria</taxon>
        <taxon>Candidatus Kentrum</taxon>
    </lineage>
</organism>
<dbReference type="PANTHER" id="PTHR41878">
    <property type="entry name" value="LEXA REPRESSOR-RELATED"/>
    <property type="match status" value="1"/>
</dbReference>
<evidence type="ECO:0000313" key="2">
    <source>
        <dbReference type="EMBL" id="VFJ66209.1"/>
    </source>
</evidence>
<reference evidence="2" key="1">
    <citation type="submission" date="2019-02" db="EMBL/GenBank/DDBJ databases">
        <authorList>
            <person name="Gruber-Vodicka R. H."/>
            <person name="Seah K. B. B."/>
        </authorList>
    </citation>
    <scope>NUCLEOTIDE SEQUENCE</scope>
    <source>
        <strain evidence="3">BECK_BZ163</strain>
        <strain evidence="4">BECK_BZ164</strain>
        <strain evidence="2">BECK_BZ165</strain>
    </source>
</reference>
<sequence length="147" mass="17251">MKAHLFKVALSFDKRTYRRIACLDTDSLEELHNEIFRAFDRYDEHLYSFYFPVKPTKSLSTIRHSPAYCHSYVLEEDELPNHNCAFSASIASLGLTPKQKCYYLFDYGDQWWHEITYEGVGECPETAYPVTIARKGESPPQYPDYEE</sequence>
<gene>
    <name evidence="3" type="ORF">BECKFM1743A_GA0114220_104072</name>
    <name evidence="4" type="ORF">BECKFM1743B_GA0114221_100997</name>
    <name evidence="2" type="ORF">BECKFM1743C_GA0114222_104165</name>
</gene>
<dbReference type="Pfam" id="PF07929">
    <property type="entry name" value="PRiA4_ORF3"/>
    <property type="match status" value="1"/>
</dbReference>
<dbReference type="EMBL" id="CAADFL010000099">
    <property type="protein sequence ID" value="VFK09249.1"/>
    <property type="molecule type" value="Genomic_DNA"/>
</dbReference>
<proteinExistence type="predicted"/>
<dbReference type="PANTHER" id="PTHR41878:SF1">
    <property type="entry name" value="TNPR PROTEIN"/>
    <property type="match status" value="1"/>
</dbReference>
<evidence type="ECO:0000313" key="4">
    <source>
        <dbReference type="EMBL" id="VFK09249.1"/>
    </source>
</evidence>
<dbReference type="InterPro" id="IPR024047">
    <property type="entry name" value="MM3350-like_sf"/>
</dbReference>
<dbReference type="InterPro" id="IPR012912">
    <property type="entry name" value="Plasmid_pRiA4b_Orf3-like"/>
</dbReference>
<evidence type="ECO:0000259" key="1">
    <source>
        <dbReference type="Pfam" id="PF07929"/>
    </source>
</evidence>